<feature type="domain" description="RNB" evidence="1">
    <location>
        <begin position="55"/>
        <end position="388"/>
    </location>
</feature>
<dbReference type="SUPFAM" id="SSF50249">
    <property type="entry name" value="Nucleic acid-binding proteins"/>
    <property type="match status" value="1"/>
</dbReference>
<dbReference type="InterPro" id="IPR040596">
    <property type="entry name" value="RNase_II_C_S1"/>
</dbReference>
<accession>A0ABT5KM54</accession>
<gene>
    <name evidence="2" type="ORF">PRZ01_02175</name>
</gene>
<protein>
    <submittedName>
        <fullName evidence="2">RNB domain-containing ribonuclease</fullName>
    </submittedName>
</protein>
<evidence type="ECO:0000259" key="1">
    <source>
        <dbReference type="SMART" id="SM00955"/>
    </source>
</evidence>
<dbReference type="InterPro" id="IPR012340">
    <property type="entry name" value="NA-bd_OB-fold"/>
</dbReference>
<dbReference type="PANTHER" id="PTHR23355:SF37">
    <property type="entry name" value="EXORIBONUCLEASE 2"/>
    <property type="match status" value="1"/>
</dbReference>
<dbReference type="PANTHER" id="PTHR23355">
    <property type="entry name" value="RIBONUCLEASE"/>
    <property type="match status" value="1"/>
</dbReference>
<sequence>MRNHHRFKRRDLATLASQAMLERGLEPEFPPAVQIELANLPATLPLQATTGSAPIRDLRALPWCSIDNDDSLDLDQLTACQREAGGNLRLFVAVADVEVRVPLGSAIDQHAQLNTCSVYTSARIFPMLPERLSTDLSSLNPQEDRLALVTEMLIDAQGELQHSTITRAWVRNQAKLAYDATSAWLLGEAELPAAASKWPGMDEQLRLQDAMAQTLRARRHAQGSLEFETLQPRVIFEGEQVVDLQQQEQNRARQLIEEFMIATNGCCARFLAAHGGASLRRVVRSPERWARIVEEAHKYGDQLPNTPDAQALEGFLARRRHADPVRFPDLSLVIVKLMGSGEYVVERPGSAPIGHFGLAERDYTHSTAPNRRYPDLISQRMVKATLAGQPGPYSAAELEDLALHCTRQEDAARKVERRMRKSEAALFLAPRIGEVFSALVTGHGDAGSWVRVLTPPVEGMLVGHAPEIRLGQRLRVRLVGCNVEKGFIDFACIQD</sequence>
<organism evidence="2 3">
    <name type="scientific">Roseateles koreensis</name>
    <dbReference type="NCBI Taxonomy" id="2987526"/>
    <lineage>
        <taxon>Bacteria</taxon>
        <taxon>Pseudomonadati</taxon>
        <taxon>Pseudomonadota</taxon>
        <taxon>Betaproteobacteria</taxon>
        <taxon>Burkholderiales</taxon>
        <taxon>Sphaerotilaceae</taxon>
        <taxon>Roseateles</taxon>
    </lineage>
</organism>
<dbReference type="InterPro" id="IPR050180">
    <property type="entry name" value="RNR_Ribonuclease"/>
</dbReference>
<dbReference type="SMART" id="SM00955">
    <property type="entry name" value="RNB"/>
    <property type="match status" value="1"/>
</dbReference>
<comment type="caution">
    <text evidence="2">The sequence shown here is derived from an EMBL/GenBank/DDBJ whole genome shotgun (WGS) entry which is preliminary data.</text>
</comment>
<evidence type="ECO:0000313" key="2">
    <source>
        <dbReference type="EMBL" id="MDC8783994.1"/>
    </source>
</evidence>
<dbReference type="Proteomes" id="UP001219862">
    <property type="component" value="Unassembled WGS sequence"/>
</dbReference>
<dbReference type="InterPro" id="IPR001900">
    <property type="entry name" value="RNase_II/R"/>
</dbReference>
<reference evidence="2 3" key="1">
    <citation type="submission" date="2022-10" db="EMBL/GenBank/DDBJ databases">
        <title>paucibacter sp. hw8 Genome sequencing.</title>
        <authorList>
            <person name="Park S."/>
        </authorList>
    </citation>
    <scope>NUCLEOTIDE SEQUENCE [LARGE SCALE GENOMIC DNA]</scope>
    <source>
        <strain evidence="3">hw8</strain>
    </source>
</reference>
<dbReference type="Pfam" id="PF18614">
    <property type="entry name" value="RNase_II_C_S1"/>
    <property type="match status" value="1"/>
</dbReference>
<evidence type="ECO:0000313" key="3">
    <source>
        <dbReference type="Proteomes" id="UP001219862"/>
    </source>
</evidence>
<dbReference type="Pfam" id="PF00773">
    <property type="entry name" value="RNB"/>
    <property type="match status" value="1"/>
</dbReference>
<keyword evidence="3" id="KW-1185">Reference proteome</keyword>
<dbReference type="RefSeq" id="WP_273595116.1">
    <property type="nucleotide sequence ID" value="NZ_JAQQXS010000002.1"/>
</dbReference>
<proteinExistence type="predicted"/>
<name>A0ABT5KM54_9BURK</name>
<dbReference type="EMBL" id="JAQQXS010000002">
    <property type="protein sequence ID" value="MDC8783994.1"/>
    <property type="molecule type" value="Genomic_DNA"/>
</dbReference>